<name>D1AU70_ANACI</name>
<keyword evidence="1" id="KW-0472">Membrane</keyword>
<dbReference type="Proteomes" id="UP000000630">
    <property type="component" value="Chromosome"/>
</dbReference>
<proteinExistence type="predicted"/>
<dbReference type="OrthoDB" id="7163160at2"/>
<keyword evidence="3" id="KW-1185">Reference proteome</keyword>
<sequence>MVRKLLGLIPGAGIAGSALKIGAGAVGLVASLLLFIKPLRKRVFRCIANILLWPFRALLNVLCYVWQVLKKFLCKLCTILKNAIDALLSAVLRLVAKISNLFGHEAPDVSSEKSAEEHDVDEALTDQEKYDIEKEDKLLKRDVSSTQKREVADGDAKYESSAQIVGVAEPIGKWTKLVMSERQERLARLFSSGARVGGDSGELPNGFWQMFVRLPSRFQGKYMARSR</sequence>
<evidence type="ECO:0000313" key="2">
    <source>
        <dbReference type="EMBL" id="ACZ49098.1"/>
    </source>
</evidence>
<gene>
    <name evidence="2" type="ordered locus">ACIS_00476</name>
</gene>
<keyword evidence="1" id="KW-1133">Transmembrane helix</keyword>
<dbReference type="STRING" id="574556.ACIS_00476"/>
<dbReference type="RefSeq" id="WP_012880569.1">
    <property type="nucleotide sequence ID" value="NC_013532.1"/>
</dbReference>
<feature type="transmembrane region" description="Helical" evidence="1">
    <location>
        <begin position="47"/>
        <end position="69"/>
    </location>
</feature>
<dbReference type="KEGG" id="acn:ACIS_00476"/>
<evidence type="ECO:0000313" key="3">
    <source>
        <dbReference type="Proteomes" id="UP000000630"/>
    </source>
</evidence>
<evidence type="ECO:0000256" key="1">
    <source>
        <dbReference type="SAM" id="Phobius"/>
    </source>
</evidence>
<accession>D1AU70</accession>
<dbReference type="EMBL" id="CP001759">
    <property type="protein sequence ID" value="ACZ49098.1"/>
    <property type="molecule type" value="Genomic_DNA"/>
</dbReference>
<organism evidence="2 3">
    <name type="scientific">Anaplasma centrale (strain Israel)</name>
    <name type="common">Anaplasma marginale subsp. centrale (strain Israel)</name>
    <dbReference type="NCBI Taxonomy" id="574556"/>
    <lineage>
        <taxon>Bacteria</taxon>
        <taxon>Pseudomonadati</taxon>
        <taxon>Pseudomonadota</taxon>
        <taxon>Alphaproteobacteria</taxon>
        <taxon>Rickettsiales</taxon>
        <taxon>Anaplasmataceae</taxon>
        <taxon>Anaplasma</taxon>
    </lineage>
</organism>
<keyword evidence="1" id="KW-0812">Transmembrane</keyword>
<dbReference type="HOGENOM" id="CLU_1217762_0_0_5"/>
<feature type="transmembrane region" description="Helical" evidence="1">
    <location>
        <begin position="12"/>
        <end position="35"/>
    </location>
</feature>
<protein>
    <submittedName>
        <fullName evidence="2">Uncharacterized protein</fullName>
    </submittedName>
</protein>
<reference evidence="2 3" key="1">
    <citation type="journal article" date="2010" name="J. Bacteriol.">
        <title>Complete genome sequence of Anaplasma marginale subsp. centrale.</title>
        <authorList>
            <person name="Herndon D.R."/>
            <person name="Palmer G.H."/>
            <person name="Shkap V."/>
            <person name="Knowles D.P. Jr."/>
            <person name="Brayton K.A."/>
        </authorList>
    </citation>
    <scope>NUCLEOTIDE SEQUENCE [LARGE SCALE GENOMIC DNA]</scope>
    <source>
        <strain evidence="2 3">Israel</strain>
    </source>
</reference>
<dbReference type="AlphaFoldDB" id="D1AU70"/>